<proteinExistence type="predicted"/>
<keyword evidence="2" id="KW-1185">Reference proteome</keyword>
<protein>
    <recommendedName>
        <fullName evidence="3">Secreted protein</fullName>
    </recommendedName>
</protein>
<evidence type="ECO:0008006" key="3">
    <source>
        <dbReference type="Google" id="ProtNLM"/>
    </source>
</evidence>
<reference evidence="1 2" key="1">
    <citation type="submission" date="2017-05" db="EMBL/GenBank/DDBJ databases">
        <authorList>
            <person name="Varghese N."/>
            <person name="Submissions S."/>
        </authorList>
    </citation>
    <scope>NUCLEOTIDE SEQUENCE [LARGE SCALE GENOMIC DNA]</scope>
    <source>
        <strain evidence="1 2">DSM 15360</strain>
    </source>
</reference>
<accession>A0ABY1PHL8</accession>
<dbReference type="RefSeq" id="WP_283414578.1">
    <property type="nucleotide sequence ID" value="NZ_FXUA01000009.1"/>
</dbReference>
<evidence type="ECO:0000313" key="1">
    <source>
        <dbReference type="EMBL" id="SMP34203.1"/>
    </source>
</evidence>
<gene>
    <name evidence="1" type="ORF">SAMN06265367_109131</name>
</gene>
<evidence type="ECO:0000313" key="2">
    <source>
        <dbReference type="Proteomes" id="UP001157915"/>
    </source>
</evidence>
<dbReference type="Proteomes" id="UP001157915">
    <property type="component" value="Unassembled WGS sequence"/>
</dbReference>
<sequence>MKNFKNSCLSAVLGVTVCFTTFLTKTNGQTLSGPECSEYQDNRRKTIGAYIRLGGSNVNGEPTAWINVGDQVKCKTSQDDQCSGETARTLRQP</sequence>
<comment type="caution">
    <text evidence="1">The sequence shown here is derived from an EMBL/GenBank/DDBJ whole genome shotgun (WGS) entry which is preliminary data.</text>
</comment>
<name>A0ABY1PHL8_9BACT</name>
<organism evidence="1 2">
    <name type="scientific">Algoriphagus winogradskyi</name>
    <dbReference type="NCBI Taxonomy" id="237017"/>
    <lineage>
        <taxon>Bacteria</taxon>
        <taxon>Pseudomonadati</taxon>
        <taxon>Bacteroidota</taxon>
        <taxon>Cytophagia</taxon>
        <taxon>Cytophagales</taxon>
        <taxon>Cyclobacteriaceae</taxon>
        <taxon>Algoriphagus</taxon>
    </lineage>
</organism>
<dbReference type="EMBL" id="FXUA01000009">
    <property type="protein sequence ID" value="SMP34203.1"/>
    <property type="molecule type" value="Genomic_DNA"/>
</dbReference>